<dbReference type="STRING" id="452662.SJA_C1-32600"/>
<dbReference type="Gene3D" id="3.40.50.720">
    <property type="entry name" value="NAD(P)-binding Rossmann-like Domain"/>
    <property type="match status" value="1"/>
</dbReference>
<dbReference type="InterPro" id="IPR041694">
    <property type="entry name" value="ADH_N_2"/>
</dbReference>
<keyword evidence="1" id="KW-0560">Oxidoreductase</keyword>
<organism evidence="3 4">
    <name type="scientific">Sphingobium indicum (strain DSM 16413 / CCM 7287 / MTCC 6362 / UT26 / NBRC 101211 / UT26S)</name>
    <name type="common">Sphingobium japonicum</name>
    <dbReference type="NCBI Taxonomy" id="452662"/>
    <lineage>
        <taxon>Bacteria</taxon>
        <taxon>Pseudomonadati</taxon>
        <taxon>Pseudomonadota</taxon>
        <taxon>Alphaproteobacteria</taxon>
        <taxon>Sphingomonadales</taxon>
        <taxon>Sphingomonadaceae</taxon>
        <taxon>Sphingobium</taxon>
    </lineage>
</organism>
<dbReference type="PANTHER" id="PTHR43205:SF7">
    <property type="entry name" value="PROSTAGLANDIN REDUCTASE 1"/>
    <property type="match status" value="1"/>
</dbReference>
<evidence type="ECO:0000259" key="2">
    <source>
        <dbReference type="SMART" id="SM00829"/>
    </source>
</evidence>
<dbReference type="Pfam" id="PF16884">
    <property type="entry name" value="ADH_N_2"/>
    <property type="match status" value="1"/>
</dbReference>
<dbReference type="GO" id="GO:0016628">
    <property type="term" value="F:oxidoreductase activity, acting on the CH-CH group of donors, NAD or NADP as acceptor"/>
    <property type="evidence" value="ECO:0007669"/>
    <property type="project" value="InterPro"/>
</dbReference>
<dbReference type="AlphaFoldDB" id="D4Z662"/>
<name>D4Z662_SPHIU</name>
<gene>
    <name evidence="3" type="ordered locus">SJA_C1-32600</name>
</gene>
<dbReference type="SMART" id="SM00829">
    <property type="entry name" value="PKS_ER"/>
    <property type="match status" value="1"/>
</dbReference>
<dbReference type="InterPro" id="IPR011032">
    <property type="entry name" value="GroES-like_sf"/>
</dbReference>
<proteinExistence type="predicted"/>
<feature type="domain" description="Enoyl reductase (ER)" evidence="2">
    <location>
        <begin position="13"/>
        <end position="329"/>
    </location>
</feature>
<dbReference type="RefSeq" id="WP_013041343.1">
    <property type="nucleotide sequence ID" value="NC_014006.1"/>
</dbReference>
<dbReference type="EMBL" id="AP010803">
    <property type="protein sequence ID" value="BAI98094.1"/>
    <property type="molecule type" value="Genomic_DNA"/>
</dbReference>
<accession>D4Z662</accession>
<dbReference type="eggNOG" id="COG2130">
    <property type="taxonomic scope" value="Bacteria"/>
</dbReference>
<protein>
    <submittedName>
        <fullName evidence="3">Putative NADP-dependent oxidoreductase</fullName>
    </submittedName>
</protein>
<dbReference type="FunFam" id="3.40.50.720:FF:000121">
    <property type="entry name" value="Prostaglandin reductase 2"/>
    <property type="match status" value="1"/>
</dbReference>
<dbReference type="PANTHER" id="PTHR43205">
    <property type="entry name" value="PROSTAGLANDIN REDUCTASE"/>
    <property type="match status" value="1"/>
</dbReference>
<dbReference type="InterPro" id="IPR036291">
    <property type="entry name" value="NAD(P)-bd_dom_sf"/>
</dbReference>
<keyword evidence="4" id="KW-1185">Reference proteome</keyword>
<dbReference type="Proteomes" id="UP000007753">
    <property type="component" value="Chromosome 1"/>
</dbReference>
<dbReference type="Pfam" id="PF00107">
    <property type="entry name" value="ADH_zinc_N"/>
    <property type="match status" value="1"/>
</dbReference>
<evidence type="ECO:0000313" key="4">
    <source>
        <dbReference type="Proteomes" id="UP000007753"/>
    </source>
</evidence>
<dbReference type="SUPFAM" id="SSF50129">
    <property type="entry name" value="GroES-like"/>
    <property type="match status" value="1"/>
</dbReference>
<dbReference type="Gene3D" id="3.90.180.10">
    <property type="entry name" value="Medium-chain alcohol dehydrogenases, catalytic domain"/>
    <property type="match status" value="1"/>
</dbReference>
<dbReference type="KEGG" id="sjp:SJA_C1-32600"/>
<dbReference type="HOGENOM" id="CLU_026673_29_2_5"/>
<dbReference type="GeneID" id="29274757"/>
<reference evidence="3 4" key="1">
    <citation type="journal article" date="2010" name="J. Bacteriol.">
        <title>Complete genome sequence of the representative gamma-hexachlorocyclohexane-degrading bacterium Sphingobium japonicum UT26.</title>
        <authorList>
            <person name="Nagata Y."/>
            <person name="Ohtsubo Y."/>
            <person name="Endo R."/>
            <person name="Ichikawa N."/>
            <person name="Ankai A."/>
            <person name="Oguchi A."/>
            <person name="Fukui S."/>
            <person name="Fujita N."/>
            <person name="Tsuda M."/>
        </authorList>
    </citation>
    <scope>NUCLEOTIDE SEQUENCE [LARGE SCALE GENOMIC DNA]</scope>
    <source>
        <strain evidence="4">DSM 16413 / CCM 7287 / MTCC 6362 / UT26 / NBRC 101211 / UT26S</strain>
    </source>
</reference>
<evidence type="ECO:0000256" key="1">
    <source>
        <dbReference type="ARBA" id="ARBA00023002"/>
    </source>
</evidence>
<dbReference type="InterPro" id="IPR045010">
    <property type="entry name" value="MDR_fam"/>
</dbReference>
<evidence type="ECO:0000313" key="3">
    <source>
        <dbReference type="EMBL" id="BAI98094.1"/>
    </source>
</evidence>
<dbReference type="SUPFAM" id="SSF51735">
    <property type="entry name" value="NAD(P)-binding Rossmann-fold domains"/>
    <property type="match status" value="1"/>
</dbReference>
<dbReference type="InterPro" id="IPR013149">
    <property type="entry name" value="ADH-like_C"/>
</dbReference>
<dbReference type="CDD" id="cd05288">
    <property type="entry name" value="PGDH"/>
    <property type="match status" value="1"/>
</dbReference>
<dbReference type="InterPro" id="IPR020843">
    <property type="entry name" value="ER"/>
</dbReference>
<sequence length="331" mass="35375">MVQAWHLVSRPEGTLTMENVELRDVPLPPLAEGQIHVRNHWLSVDPITRLRMRGDYQGAQPPFALGEPIGGVATGVVVESRSPLFSPGDRVKHQLGWRDEAVGAAELFGKLPDIDMPEQYFMHYMGVVGLTAWSGLVKVAEARAGDVAFISAAGGGVGSAAVQIAKILGLRVIGSAGGAEKCAFVRSIGADAVIDYKAPGGMEEKLRQVAPEGIDVYLDNVGGDHLDAALGLANTHARFAISGTVGNYDNGEAATLRNFSRVVGQNIRLQGYIAPREYGADMLAFQHQMAEWIASGRISICESVFEGLERTPEAFISIFTGSIAGKILVRL</sequence>